<dbReference type="Proteomes" id="UP000812287">
    <property type="component" value="Unassembled WGS sequence"/>
</dbReference>
<keyword evidence="1" id="KW-1133">Transmembrane helix</keyword>
<feature type="transmembrane region" description="Helical" evidence="1">
    <location>
        <begin position="6"/>
        <end position="31"/>
    </location>
</feature>
<sequence>MFIERLLLYCAAAPLYMPWDFVIVLIMWVSVYRTSGTAHGRQVFTSYDRRDGPTKLALKRFPAKNEGVFFTGNTKTYSRGLAQQVVILQYIRGLTPSTRSPHDVLTATQSHLQVPTYLDPRCPSRSRKLPNELTVKGDIEPTSYQAPHRTSFLPLAHTCHVNRFIDATMHPTDQLVAKNTPSGSSPLSVSTIEGLHAPHLGGSLLLF</sequence>
<keyword evidence="1" id="KW-0812">Transmembrane</keyword>
<organism evidence="2 3">
    <name type="scientific">Guyanagaster necrorhizus</name>
    <dbReference type="NCBI Taxonomy" id="856835"/>
    <lineage>
        <taxon>Eukaryota</taxon>
        <taxon>Fungi</taxon>
        <taxon>Dikarya</taxon>
        <taxon>Basidiomycota</taxon>
        <taxon>Agaricomycotina</taxon>
        <taxon>Agaricomycetes</taxon>
        <taxon>Agaricomycetidae</taxon>
        <taxon>Agaricales</taxon>
        <taxon>Marasmiineae</taxon>
        <taxon>Physalacriaceae</taxon>
        <taxon>Guyanagaster</taxon>
    </lineage>
</organism>
<evidence type="ECO:0000313" key="2">
    <source>
        <dbReference type="EMBL" id="KAG7451737.1"/>
    </source>
</evidence>
<name>A0A9P7W3Z0_9AGAR</name>
<accession>A0A9P7W3Z0</accession>
<gene>
    <name evidence="2" type="ORF">BT62DRAFT_999420</name>
</gene>
<keyword evidence="1" id="KW-0472">Membrane</keyword>
<comment type="caution">
    <text evidence="2">The sequence shown here is derived from an EMBL/GenBank/DDBJ whole genome shotgun (WGS) entry which is preliminary data.</text>
</comment>
<proteinExistence type="predicted"/>
<protein>
    <submittedName>
        <fullName evidence="2">Uncharacterized protein</fullName>
    </submittedName>
</protein>
<dbReference type="RefSeq" id="XP_043045237.1">
    <property type="nucleotide sequence ID" value="XM_043190808.1"/>
</dbReference>
<evidence type="ECO:0000313" key="3">
    <source>
        <dbReference type="Proteomes" id="UP000812287"/>
    </source>
</evidence>
<dbReference type="AlphaFoldDB" id="A0A9P7W3Z0"/>
<dbReference type="EMBL" id="MU250524">
    <property type="protein sequence ID" value="KAG7451737.1"/>
    <property type="molecule type" value="Genomic_DNA"/>
</dbReference>
<keyword evidence="3" id="KW-1185">Reference proteome</keyword>
<dbReference type="GeneID" id="66113105"/>
<reference evidence="2" key="1">
    <citation type="submission" date="2020-11" db="EMBL/GenBank/DDBJ databases">
        <title>Adaptations for nitrogen fixation in a non-lichenized fungal sporocarp promotes dispersal by wood-feeding termites.</title>
        <authorList>
            <consortium name="DOE Joint Genome Institute"/>
            <person name="Koch R.A."/>
            <person name="Yoon G."/>
            <person name="Arayal U."/>
            <person name="Lail K."/>
            <person name="Amirebrahimi M."/>
            <person name="Labutti K."/>
            <person name="Lipzen A."/>
            <person name="Riley R."/>
            <person name="Barry K."/>
            <person name="Henrissat B."/>
            <person name="Grigoriev I.V."/>
            <person name="Herr J.R."/>
            <person name="Aime M.C."/>
        </authorList>
    </citation>
    <scope>NUCLEOTIDE SEQUENCE</scope>
    <source>
        <strain evidence="2">MCA 3950</strain>
    </source>
</reference>
<evidence type="ECO:0000256" key="1">
    <source>
        <dbReference type="SAM" id="Phobius"/>
    </source>
</evidence>